<dbReference type="Proteomes" id="UP000325161">
    <property type="component" value="Chromosome"/>
</dbReference>
<proteinExistence type="inferred from homology"/>
<sequence>MTTLKQPANTYAANAGDGRRSTTAAPLLDVRALNVHFQGRGHAHHAVRDLNFSVERGETLALVGESGCGKSTTALSILRLLGPQAKMGGELRFQGRDILSLDTLALRALRGRDISMIFQEPMTSLNPVHTVGAQIIETLRLHQGLSYEAARKRTLDMLELVRIPEPQRRIDDYPHNLSGGQRQRVMIAMAVACQPKLLIADEPTTALDVTVQARILELLDQLRRDLSMGLLLITHDLGVVSQWADRVLVMFDGQKVEEGPARQVFEQPRHAYARGLLGASLHAGKEVHYSAGLLPEIHRLADSQGEGQGFRLVTPTLRAGVVKGAVKDGANRPATAANASPASASPTETDKASPLLSVQSLRTSYPKRDGGVFHAVDNVSFDIARGETVGLVGESGCGKSSLSRTLMRLIPSSAGKIVFDGTDLAALKERQVKPWRRHIQMVFQDPYASLNPRRNVHDTLDAVLAVHGERDKRERARQISQTLDRVGLPAAAASRYPHEFSGGQRQRIGIARALIVRPSLLILDEPVSALDVSIQAQILNLLVELKHDFGLSYLFISHDLSVVRYIADRVLVMHGGQIVEQGDHQSIWQSPQHDYTRSLIAAVPKPLPVMQAA</sequence>
<name>A0A5C0B1L9_9BURK</name>
<dbReference type="KEGG" id="pacr:FXN63_18820"/>
<accession>A0A5C0B1L9</accession>
<evidence type="ECO:0000256" key="8">
    <source>
        <dbReference type="SAM" id="MobiDB-lite"/>
    </source>
</evidence>
<dbReference type="InterPro" id="IPR050388">
    <property type="entry name" value="ABC_Ni/Peptide_Import"/>
</dbReference>
<dbReference type="Gene3D" id="3.40.50.300">
    <property type="entry name" value="P-loop containing nucleotide triphosphate hydrolases"/>
    <property type="match status" value="2"/>
</dbReference>
<evidence type="ECO:0000259" key="9">
    <source>
        <dbReference type="PROSITE" id="PS50893"/>
    </source>
</evidence>
<dbReference type="PANTHER" id="PTHR43297">
    <property type="entry name" value="OLIGOPEPTIDE TRANSPORT ATP-BINDING PROTEIN APPD"/>
    <property type="match status" value="1"/>
</dbReference>
<dbReference type="InterPro" id="IPR003593">
    <property type="entry name" value="AAA+_ATPase"/>
</dbReference>
<evidence type="ECO:0000256" key="2">
    <source>
        <dbReference type="ARBA" id="ARBA00005417"/>
    </source>
</evidence>
<dbReference type="InterPro" id="IPR017871">
    <property type="entry name" value="ABC_transporter-like_CS"/>
</dbReference>
<dbReference type="PROSITE" id="PS50893">
    <property type="entry name" value="ABC_TRANSPORTER_2"/>
    <property type="match status" value="2"/>
</dbReference>
<dbReference type="FunFam" id="3.40.50.300:FF:000016">
    <property type="entry name" value="Oligopeptide ABC transporter ATP-binding component"/>
    <property type="match status" value="2"/>
</dbReference>
<dbReference type="Pfam" id="PF00005">
    <property type="entry name" value="ABC_tran"/>
    <property type="match status" value="2"/>
</dbReference>
<evidence type="ECO:0000256" key="3">
    <source>
        <dbReference type="ARBA" id="ARBA00022448"/>
    </source>
</evidence>
<feature type="region of interest" description="Disordered" evidence="8">
    <location>
        <begin position="331"/>
        <end position="355"/>
    </location>
</feature>
<dbReference type="GO" id="GO:0005524">
    <property type="term" value="F:ATP binding"/>
    <property type="evidence" value="ECO:0007669"/>
    <property type="project" value="UniProtKB-KW"/>
</dbReference>
<dbReference type="InterPro" id="IPR027417">
    <property type="entry name" value="P-loop_NTPase"/>
</dbReference>
<keyword evidence="7" id="KW-0472">Membrane</keyword>
<dbReference type="GO" id="GO:0016887">
    <property type="term" value="F:ATP hydrolysis activity"/>
    <property type="evidence" value="ECO:0007669"/>
    <property type="project" value="InterPro"/>
</dbReference>
<reference evidence="10 11" key="1">
    <citation type="submission" date="2019-08" db="EMBL/GenBank/DDBJ databases">
        <title>Amphibian skin-associated Pigmentiphaga: genome sequence and occurrence across geography and hosts.</title>
        <authorList>
            <person name="Bletz M.C."/>
            <person name="Bunk B."/>
            <person name="Sproeer C."/>
            <person name="Biwer P."/>
            <person name="Reiter S."/>
            <person name="Rabemananjara F.C.E."/>
            <person name="Schulz S."/>
            <person name="Overmann J."/>
            <person name="Vences M."/>
        </authorList>
    </citation>
    <scope>NUCLEOTIDE SEQUENCE [LARGE SCALE GENOMIC DNA]</scope>
    <source>
        <strain evidence="10 11">Mada1488</strain>
    </source>
</reference>
<dbReference type="EMBL" id="CP043046">
    <property type="protein sequence ID" value="QEI07663.1"/>
    <property type="molecule type" value="Genomic_DNA"/>
</dbReference>
<evidence type="ECO:0000256" key="5">
    <source>
        <dbReference type="ARBA" id="ARBA00022741"/>
    </source>
</evidence>
<evidence type="ECO:0000256" key="4">
    <source>
        <dbReference type="ARBA" id="ARBA00022475"/>
    </source>
</evidence>
<evidence type="ECO:0000256" key="6">
    <source>
        <dbReference type="ARBA" id="ARBA00022840"/>
    </source>
</evidence>
<evidence type="ECO:0000256" key="7">
    <source>
        <dbReference type="ARBA" id="ARBA00023136"/>
    </source>
</evidence>
<evidence type="ECO:0000256" key="1">
    <source>
        <dbReference type="ARBA" id="ARBA00004417"/>
    </source>
</evidence>
<dbReference type="GO" id="GO:0005886">
    <property type="term" value="C:plasma membrane"/>
    <property type="evidence" value="ECO:0007669"/>
    <property type="project" value="UniProtKB-SubCell"/>
</dbReference>
<dbReference type="InterPro" id="IPR013563">
    <property type="entry name" value="Oligopep_ABC_C"/>
</dbReference>
<feature type="domain" description="ABC transporter" evidence="9">
    <location>
        <begin position="356"/>
        <end position="600"/>
    </location>
</feature>
<dbReference type="InterPro" id="IPR003439">
    <property type="entry name" value="ABC_transporter-like_ATP-bd"/>
</dbReference>
<feature type="domain" description="ABC transporter" evidence="9">
    <location>
        <begin position="30"/>
        <end position="277"/>
    </location>
</feature>
<keyword evidence="4" id="KW-1003">Cell membrane</keyword>
<organism evidence="10 11">
    <name type="scientific">Pigmentiphaga aceris</name>
    <dbReference type="NCBI Taxonomy" id="1940612"/>
    <lineage>
        <taxon>Bacteria</taxon>
        <taxon>Pseudomonadati</taxon>
        <taxon>Pseudomonadota</taxon>
        <taxon>Betaproteobacteria</taxon>
        <taxon>Burkholderiales</taxon>
        <taxon>Alcaligenaceae</taxon>
        <taxon>Pigmentiphaga</taxon>
    </lineage>
</organism>
<gene>
    <name evidence="10" type="ORF">FXN63_18820</name>
</gene>
<dbReference type="SUPFAM" id="SSF52540">
    <property type="entry name" value="P-loop containing nucleoside triphosphate hydrolases"/>
    <property type="match status" value="2"/>
</dbReference>
<dbReference type="NCBIfam" id="NF008453">
    <property type="entry name" value="PRK11308.1"/>
    <property type="match status" value="2"/>
</dbReference>
<dbReference type="SMART" id="SM00382">
    <property type="entry name" value="AAA"/>
    <property type="match status" value="2"/>
</dbReference>
<protein>
    <submittedName>
        <fullName evidence="10">ABC transporter ATP-binding protein</fullName>
    </submittedName>
</protein>
<dbReference type="PANTHER" id="PTHR43297:SF2">
    <property type="entry name" value="DIPEPTIDE TRANSPORT ATP-BINDING PROTEIN DPPD"/>
    <property type="match status" value="1"/>
</dbReference>
<keyword evidence="5" id="KW-0547">Nucleotide-binding</keyword>
<dbReference type="NCBIfam" id="NF007739">
    <property type="entry name" value="PRK10419.1"/>
    <property type="match status" value="2"/>
</dbReference>
<comment type="similarity">
    <text evidence="2">Belongs to the ABC transporter superfamily.</text>
</comment>
<dbReference type="RefSeq" id="WP_148816710.1">
    <property type="nucleotide sequence ID" value="NZ_CP043046.1"/>
</dbReference>
<dbReference type="GO" id="GO:0015833">
    <property type="term" value="P:peptide transport"/>
    <property type="evidence" value="ECO:0007669"/>
    <property type="project" value="InterPro"/>
</dbReference>
<evidence type="ECO:0000313" key="10">
    <source>
        <dbReference type="EMBL" id="QEI07663.1"/>
    </source>
</evidence>
<feature type="compositionally biased region" description="Low complexity" evidence="8">
    <location>
        <begin position="331"/>
        <end position="347"/>
    </location>
</feature>
<evidence type="ECO:0000313" key="11">
    <source>
        <dbReference type="Proteomes" id="UP000325161"/>
    </source>
</evidence>
<comment type="subcellular location">
    <subcellularLocation>
        <location evidence="1">Cell inner membrane</location>
        <topology evidence="1">Peripheral membrane protein</topology>
    </subcellularLocation>
</comment>
<keyword evidence="3" id="KW-0813">Transport</keyword>
<dbReference type="CDD" id="cd03257">
    <property type="entry name" value="ABC_NikE_OppD_transporters"/>
    <property type="match status" value="2"/>
</dbReference>
<keyword evidence="6 10" id="KW-0067">ATP-binding</keyword>
<dbReference type="AlphaFoldDB" id="A0A5C0B1L9"/>
<dbReference type="GO" id="GO:0055085">
    <property type="term" value="P:transmembrane transport"/>
    <property type="evidence" value="ECO:0007669"/>
    <property type="project" value="UniProtKB-ARBA"/>
</dbReference>
<dbReference type="Pfam" id="PF08352">
    <property type="entry name" value="oligo_HPY"/>
    <property type="match status" value="2"/>
</dbReference>
<dbReference type="PROSITE" id="PS00211">
    <property type="entry name" value="ABC_TRANSPORTER_1"/>
    <property type="match status" value="2"/>
</dbReference>
<keyword evidence="11" id="KW-1185">Reference proteome</keyword>
<dbReference type="OrthoDB" id="9802772at2"/>